<dbReference type="PANTHER" id="PTHR13593:SF113">
    <property type="entry name" value="SI:DKEY-266F7.9"/>
    <property type="match status" value="1"/>
</dbReference>
<dbReference type="Proteomes" id="UP000237481">
    <property type="component" value="Unassembled WGS sequence"/>
</dbReference>
<dbReference type="InterPro" id="IPR017946">
    <property type="entry name" value="PLC-like_Pdiesterase_TIM-brl"/>
</dbReference>
<reference evidence="2 3" key="1">
    <citation type="submission" date="2018-01" db="EMBL/GenBank/DDBJ databases">
        <title>Harnessing the power of phylogenomics to disentangle the directionality and signatures of interkingdom host jumping in the parasitic fungal genus Tolypocladium.</title>
        <authorList>
            <person name="Quandt C.A."/>
            <person name="Patterson W."/>
            <person name="Spatafora J.W."/>
        </authorList>
    </citation>
    <scope>NUCLEOTIDE SEQUENCE [LARGE SCALE GENOMIC DNA]</scope>
    <source>
        <strain evidence="2 3">NRBC 100945</strain>
    </source>
</reference>
<dbReference type="GO" id="GO:0006629">
    <property type="term" value="P:lipid metabolic process"/>
    <property type="evidence" value="ECO:0007669"/>
    <property type="project" value="InterPro"/>
</dbReference>
<organism evidence="2 3">
    <name type="scientific">Tolypocladium paradoxum</name>
    <dbReference type="NCBI Taxonomy" id="94208"/>
    <lineage>
        <taxon>Eukaryota</taxon>
        <taxon>Fungi</taxon>
        <taxon>Dikarya</taxon>
        <taxon>Ascomycota</taxon>
        <taxon>Pezizomycotina</taxon>
        <taxon>Sordariomycetes</taxon>
        <taxon>Hypocreomycetidae</taxon>
        <taxon>Hypocreales</taxon>
        <taxon>Ophiocordycipitaceae</taxon>
        <taxon>Tolypocladium</taxon>
    </lineage>
</organism>
<dbReference type="OrthoDB" id="1046782at2759"/>
<proteinExistence type="predicted"/>
<dbReference type="GO" id="GO:0008081">
    <property type="term" value="F:phosphoric diester hydrolase activity"/>
    <property type="evidence" value="ECO:0007669"/>
    <property type="project" value="InterPro"/>
</dbReference>
<feature type="signal peptide" evidence="1">
    <location>
        <begin position="1"/>
        <end position="26"/>
    </location>
</feature>
<dbReference type="InterPro" id="IPR051057">
    <property type="entry name" value="PI-PLC_domain"/>
</dbReference>
<keyword evidence="3" id="KW-1185">Reference proteome</keyword>
<evidence type="ECO:0000313" key="2">
    <source>
        <dbReference type="EMBL" id="POR39038.1"/>
    </source>
</evidence>
<dbReference type="PANTHER" id="PTHR13593">
    <property type="match status" value="1"/>
</dbReference>
<protein>
    <submittedName>
        <fullName evidence="2">Uncharacterized protein</fullName>
    </submittedName>
</protein>
<feature type="chain" id="PRO_5015454095" evidence="1">
    <location>
        <begin position="27"/>
        <end position="490"/>
    </location>
</feature>
<dbReference type="SUPFAM" id="SSF51695">
    <property type="entry name" value="PLC-like phosphodiesterases"/>
    <property type="match status" value="1"/>
</dbReference>
<dbReference type="EMBL" id="PKSG01000078">
    <property type="protein sequence ID" value="POR39038.1"/>
    <property type="molecule type" value="Genomic_DNA"/>
</dbReference>
<dbReference type="Gene3D" id="3.20.20.190">
    <property type="entry name" value="Phosphatidylinositol (PI) phosphodiesterase"/>
    <property type="match status" value="1"/>
</dbReference>
<dbReference type="AlphaFoldDB" id="A0A2S4L9A6"/>
<comment type="caution">
    <text evidence="2">The sequence shown here is derived from an EMBL/GenBank/DDBJ whole genome shotgun (WGS) entry which is preliminary data.</text>
</comment>
<keyword evidence="1" id="KW-0732">Signal</keyword>
<gene>
    <name evidence="2" type="ORF">TPAR_00761</name>
</gene>
<name>A0A2S4L9A6_9HYPO</name>
<evidence type="ECO:0000256" key="1">
    <source>
        <dbReference type="SAM" id="SignalP"/>
    </source>
</evidence>
<sequence>MVRLSSLAGLAISALAFLGATKPVEPRGNKGPLHDEDTYIGVINATPYRWTRGYNNFYQVLGWFWPEHIDPGESFQLLAERRNGFFADDSAAEVDFHLEGTSKPMSFQVQYRKGYPHRVWVAFKEELETMNNRKGTQHELGFLRMPGGVGFMLAGTEGHFISNDPPITWMQDTLPDVGHIPLRELALPRSHHAGMWKGVAPIGAGCPGNTLTQDDDLYNQLGNGGIRILDVRATKWHKHFRESHASKVKGLGWQGMFGAGVHEMIDIVNRFTEQYPGELIVFDMHEEARNADDHFDKLDESETAELYELLQLLNHRISVPDDEDITKWPLERFIGNGTTAVLVHIKKSWLPLGSFPGGKEGFVSDNNFPFWGRWSNKNNVDEMVADQLEQLRSHQTHRASKVWNMEWTVTQHAGNIVWPVDSIMKMNWPAWRSLYHEFWDALTDEMYPNWLTMDKVHHNQQKAMVMAINHCLAARKCGSLGGKVNTTAAA</sequence>
<accession>A0A2S4L9A6</accession>
<evidence type="ECO:0000313" key="3">
    <source>
        <dbReference type="Proteomes" id="UP000237481"/>
    </source>
</evidence>